<keyword evidence="3" id="KW-1185">Reference proteome</keyword>
<keyword evidence="1" id="KW-0472">Membrane</keyword>
<feature type="transmembrane region" description="Helical" evidence="1">
    <location>
        <begin position="56"/>
        <end position="82"/>
    </location>
</feature>
<organism evidence="2 3">
    <name type="scientific">Paenibacillus oenotherae</name>
    <dbReference type="NCBI Taxonomy" id="1435645"/>
    <lineage>
        <taxon>Bacteria</taxon>
        <taxon>Bacillati</taxon>
        <taxon>Bacillota</taxon>
        <taxon>Bacilli</taxon>
        <taxon>Bacillales</taxon>
        <taxon>Paenibacillaceae</taxon>
        <taxon>Paenibacillus</taxon>
    </lineage>
</organism>
<evidence type="ECO:0000313" key="3">
    <source>
        <dbReference type="Proteomes" id="UP000812277"/>
    </source>
</evidence>
<keyword evidence="1" id="KW-1133">Transmembrane helix</keyword>
<dbReference type="Proteomes" id="UP000812277">
    <property type="component" value="Unassembled WGS sequence"/>
</dbReference>
<evidence type="ECO:0000256" key="1">
    <source>
        <dbReference type="SAM" id="Phobius"/>
    </source>
</evidence>
<comment type="caution">
    <text evidence="2">The sequence shown here is derived from an EMBL/GenBank/DDBJ whole genome shotgun (WGS) entry which is preliminary data.</text>
</comment>
<proteinExistence type="predicted"/>
<gene>
    <name evidence="2" type="ORF">K0T92_22855</name>
</gene>
<evidence type="ECO:0000313" key="2">
    <source>
        <dbReference type="EMBL" id="MBW7477563.1"/>
    </source>
</evidence>
<feature type="transmembrane region" description="Helical" evidence="1">
    <location>
        <begin position="94"/>
        <end position="114"/>
    </location>
</feature>
<feature type="transmembrane region" description="Helical" evidence="1">
    <location>
        <begin position="30"/>
        <end position="50"/>
    </location>
</feature>
<protein>
    <submittedName>
        <fullName evidence="2">Uncharacterized protein</fullName>
    </submittedName>
</protein>
<accession>A0ABS7DEF8</accession>
<reference evidence="2 3" key="1">
    <citation type="submission" date="2021-07" db="EMBL/GenBank/DDBJ databases">
        <title>Paenibacillus radiodurans sp. nov., isolated from the southeastern edge of Tengger Desert.</title>
        <authorList>
            <person name="Zhang G."/>
        </authorList>
    </citation>
    <scope>NUCLEOTIDE SEQUENCE [LARGE SCALE GENOMIC DNA]</scope>
    <source>
        <strain evidence="2 3">DT7-4</strain>
    </source>
</reference>
<dbReference type="EMBL" id="JAHZIJ010000026">
    <property type="protein sequence ID" value="MBW7477563.1"/>
    <property type="molecule type" value="Genomic_DNA"/>
</dbReference>
<name>A0ABS7DEF8_9BACL</name>
<dbReference type="RefSeq" id="WP_219874848.1">
    <property type="nucleotide sequence ID" value="NZ_JAHZIJ010000026.1"/>
</dbReference>
<feature type="transmembrane region" description="Helical" evidence="1">
    <location>
        <begin position="149"/>
        <end position="169"/>
    </location>
</feature>
<feature type="transmembrane region" description="Helical" evidence="1">
    <location>
        <begin position="120"/>
        <end position="137"/>
    </location>
</feature>
<sequence length="173" mass="19372">MNQTVSGADWSAEGSSVTSSKFFKFAVRQFVGTGCAWITVLLLSTAYYWSNNDVSFALFIVTASFILAIPFFTYGLLSALLIEIFLSVAKLKQWYWKLMLYLLMGLCAPWVGFIDIDHKLWPVLIGCLCVSLIYYIYQMISISPVAQTILAITTAVLLFPSLLLFFTLLGESI</sequence>
<keyword evidence="1" id="KW-0812">Transmembrane</keyword>